<evidence type="ECO:0000256" key="2">
    <source>
        <dbReference type="SAM" id="MobiDB-lite"/>
    </source>
</evidence>
<dbReference type="InterPro" id="IPR011129">
    <property type="entry name" value="CSD"/>
</dbReference>
<dbReference type="SMART" id="SM00357">
    <property type="entry name" value="CSP"/>
    <property type="match status" value="3"/>
</dbReference>
<proteinExistence type="predicted"/>
<accession>A0ABN9SHE8</accession>
<feature type="region of interest" description="Disordered" evidence="2">
    <location>
        <begin position="182"/>
        <end position="218"/>
    </location>
</feature>
<evidence type="ECO:0000313" key="4">
    <source>
        <dbReference type="EMBL" id="CAK0831112.1"/>
    </source>
</evidence>
<feature type="region of interest" description="Disordered" evidence="2">
    <location>
        <begin position="2815"/>
        <end position="2889"/>
    </location>
</feature>
<feature type="region of interest" description="Disordered" evidence="2">
    <location>
        <begin position="2128"/>
        <end position="2147"/>
    </location>
</feature>
<feature type="compositionally biased region" description="Polar residues" evidence="2">
    <location>
        <begin position="182"/>
        <end position="193"/>
    </location>
</feature>
<dbReference type="InterPro" id="IPR043502">
    <property type="entry name" value="DNA/RNA_pol_sf"/>
</dbReference>
<sequence length="3951" mass="423594">MAPKKRTLEVPTVIPEELEKAKALLRDADEAKRARSSMTYFLESQGQKRKYDGWPVAKRREFFQAFFADKLAKGGTSKTAKSSILSTKNKNTTVWWSLSKMIAEFGEQKAKEKAELFDKDEKMHRPDKDTGKDGQWSREYRIVLDSHEEGDEELDIQEVNAEESLDTVETQKEAVDTLRDMQSCNGAGSSASGTDAPLAKVKEEPAEKPEAKPEESATFKALQTEGRKVVWNVGKALTQAKHMFLATKGGKFVGELNKEIGLNVKQLTEVFKLAEDSVLEDREKAELLAVSVKIDEAFDALNENVEWFNKFFAKEGQQRKAPRGIRHRLAPERRDAAASGAAQAVHGGIKRRMDTAEHDEIEETPFNDLLRRRWAKGTLSSPDVIQFAKAAAAQGAQHVGAYAGRSNLQAKHAFREVCRAIGTPIGAPRISWVELKSSNGDVTFHPFVDPIDTLEAWHAKGPLVFAQRLAGEDGETAKFWHGLRDHVTYKSNASRISSTTIPLGFHGDGAPTTKSEGLFTLQFNGLLGHGSTVSTRDVITVFKKSELDVDMFEQLVDRLAWSFNALLTGVMPDVQHNGLPHPEAGRKLCSGRTFAAIQMRGDWEYYAGFLYLNRWNNAECCYLCGATLGDGSMCYTRADMAAGWRATMATHNSHLLRCVRGDVRLSSFFKIKSFRFEGIMVDVLHSLDLGVARHLIANVFVEILQLGQWGASRESQMKGLQADIAHWCKAHVDAHKLQGKLIFTRLRTQAEWPKLKALLADGVDPKLVERLTRLGVMERHIGVQGEPQIASHSSSGGSERKCRCSGAADFHHYARLGGNARRGQANGSQLFGARYTGLLFEEIIPYALAPRPGFCAPVSSFTILWGIVLGFVLLRLQDGGGPAPPAPDGVIAILARQRAFRVLNVSKLQGRESGTNAQDRDRPVPLRSSTRMPVDPSAVACAFSIGSFCLLARSAPPAPICGCQCDCGSPGWSTAQLLAVAAGQLVTGWFAARWWAPPRPASPLVVAAGLEGVKQLTLPAGARGRRFWALFDASEGVWHERLVLRRTVGGHVVLTPDGDVYEELLEDYEAALPSGVAGGIPSRLYGPKIFRYAFRPGDIAHGSAFRRRAEAYLAGWAGAPPAAEGGGRVPAPLADAGAMSAPARGALVPAADVDPGFYDPGALVAHACLVGSEWFVGENQGPRRRGESITIRHSDLAFGVAGQALLCREGVWYRLCRDPPTPLPAGEGEAAAAEDLRTLAVEYNVRGERTRSFESARHLLREEVLDDAWPVEGPRTVQWLIEAFAHSGMARVPRHHWWRQALGATTSDPGIDEHLFLSECIQHGLQYDQLNICNLACFESMARRYQLWEERYQERIRASTEGSVAAGLAAERHLFLGGDRAKGCALISPELERWVAKRMEEQAAVLKERRKGREERALAAAATGGGGGGGGAGQPLGADHKKKLKDNKKGKDWQTGTPGAGLAADPRDLLPLPAPTSPVLRQGDALGLEWFSAGLQTLNEMGGRGAVRRPGAASGPQTDALERLRSSYATVPSCPSDLTADSATRAVIGSDPGYGFDDMASGKYASYQRGKVSLPRVASGAVELAAALPEGPRSLLMGESGTLLMRGSTSSSSLAKLAFDRRLASNPRTYGKFLADLLERDMLEVGTSFSQVAPFFVYKKDGTLRLIFDTRASNTEFAEPDYVPLAAAQALGNIELQAGERLFVAQGDVTCCFYQFLLPVHLREAFGLPPVPWAALPLAARRLVGAPPPDGLVRLRLRVVPMGWSWAVYFIQHAMMEILRPCAPADRWLAQYVPREPVCPGSGASLIYIDNFAALGTSPTEANARLEQMLGAVAAAGVDAAPEPAGAPLLGFELDPSGTQWRPTARKFWKVALALRTLGWGRQRRTGRQIARAVGHASAIMLLRPEMLSIFSAVYVFADRYFGQPARVWASVRRELRAAWALLPLAVADMSLPWSPAVASVDASLHGFGVTEKAWPPAEVGRVGRASERGRYRGALRTSRRPRCLVEGEEAEPSLSDIVDASPEQLRALGLRSAFEEVPSALARGGDWGVVAARRWRRKDKILALEAEAALWQVRRLARSRLSAQKRHLVLSDSMAWVLTACKGRSSSWYLLRRRGFTGQRALLGFASSSRRGAPSGGPLRGPSPRGSLGPSPLLCRVLAPAANLSPSRAPPAPSRVLRPLVAPETGGGVALGRPRPEGIALPRRHACPARPPPLQPAPASGRLPCRALAAAGPLGLTRHPAPGRLVPYRGESGSARRRRRETARRRPGSSLHSAARSAEEAEELGFHITSLAAAAVTTATQSNYLNALRKLLAWLHVPSAPQRLPASEWDLLLEQYVEFLHDRGLPEGDASSTLAAVRWALPELPRPLRRGLPLATAAVTGWRRLEKPLSRPPVPRSLAVLMALRLCSDGKADYALFLLLTFETYMRPSEALSLVGLQLVPPVPNERGACQFWTILIRASELDVLGKTGEFDTSVALDLPRHRLLESALRLLKANRGERERLFLFHYTDFLLAWNSCLLGLGLAQLKVTPYSLRHATMLKHSVFVDLFAGTAPVSKYLRRKGYACIAFDKLLGPQFDLCRREVVLTIAGWLRAGRMPGGRRGKPPAGGGPAVSPQLGKALLAACRAAGMPGLGGLRARIAAFQPFPECAATVVQLEAEAAAIVEAERAARPLERRLQSAVDSLRTRSAAAQKARQAALDAQEVADQAVQAAAAMEAQAVHAEAEEAAAQQALVAVQAEAAAGGAAAPAGGPSAPGGGLDAAFEAMAAAASPAAQAAVVALLAQLRGVLAAPPGGAGLVGPAGGAVAAAGPGGESGLHGGAAAAAPADARMPAADAPGEAGPPPAPLGSGRRRAASAGARAARWYSPLRAGSEDGDRSRSTDRGGSPEARIPLFAQPAHLPGVQVSGAVEDPNSPSASCGCAAGLLLAAARAATRMRLPGEAPGNRPGRDRTSASCGCVAGLLALLRPLRDPRLLSPWRGVRVGEARRPGPGRTVKALVANVTRWSASWRGALAAQAVVRCVQEARIPKLEAAAAAAAARGRGMRLHLGPEQDGEHLLAAAHAPGSCSARAEAMSGLSGRHPGRFQHLALHLGGNRAAHLLNVYGYAGGRTDRERNADLILEGLEWLRGLGGAPALLVGDLNCNVAESGLEGLLGMAGWRDLLAAAGPTCIPSDGAPSRLDYVLANPEALGLVDRVGIRRDWRLDGDAIEGWGAREAREAAATVVAGFGTPFHGALGRHDVEAAWQSLRSAMVAVSTLMALRQADADHAVWRAALADLRLDVELPATLLEHAEAEWRAAQAAARSQRRQEWRRWAQESLANAQGRLYRWIRGGSILEADLVPDPAAGAAAAAAGSRSWLLALRGGPAARLRHFEGPWRALWQRQSAPPLGEEWLQALDGLPAFPERVPWTAETASSLLRRVPRRKKPGLDGWTVKELRLLPPELHGWIAELFEEIEACGSWPSELVEPEGLLLPKPGGGADPMDRRPIWLLPILYRMWAAGRARLFARWRLRWAGEEVQRGAEELAWELALELEGYGFIHFPDGRRAYVHKDAFDSVRHIPSAVGNGSLQKGEAVIVGQVVADEKNYGKLAAQNVVSAPQAGGDLAGLVAALTPALAGSPVAPASGAAAADQVARLLGAALADGGERLEGVVTAWRPDGFGFVQVSDGRRASVHRSACGGADLSLGESVTVTVVPDSQNDGRWAVSSATRSPPPPPPPTEPGAPYAMPQATGDPTEARLQAVVTEWRSQGYGFVQVEDGRRAYVHKNNCGGSHLQEAESISCVVLPDERNPGKWEAKSVLRLGHAGEAGSGALVDALAKALEPGLAALLGAAAGADGRLEGICVEWRDSGYGFIQVSDGRRAYVHRSMIRDGQPLQVGEAVTASIVPDTANQGKWAADDVERTTLTASSYATIASMQASAKPVDYVPSPDAERIEGVVTEWRSAGYGFITV</sequence>
<evidence type="ECO:0000259" key="3">
    <source>
        <dbReference type="PROSITE" id="PS51857"/>
    </source>
</evidence>
<dbReference type="Gene3D" id="2.40.50.140">
    <property type="entry name" value="Nucleic acid-binding proteins"/>
    <property type="match status" value="1"/>
</dbReference>
<keyword evidence="5" id="KW-1185">Reference proteome</keyword>
<dbReference type="EMBL" id="CAUYUJ010011114">
    <property type="protein sequence ID" value="CAK0831112.1"/>
    <property type="molecule type" value="Genomic_DNA"/>
</dbReference>
<feature type="coiled-coil region" evidence="1">
    <location>
        <begin position="2705"/>
        <end position="2732"/>
    </location>
</feature>
<feature type="region of interest" description="Disordered" evidence="2">
    <location>
        <begin position="3696"/>
        <end position="3731"/>
    </location>
</feature>
<dbReference type="SUPFAM" id="SSF56349">
    <property type="entry name" value="DNA breaking-rejoining enzymes"/>
    <property type="match status" value="1"/>
</dbReference>
<feature type="compositionally biased region" description="Basic residues" evidence="2">
    <location>
        <begin position="2256"/>
        <end position="2268"/>
    </location>
</feature>
<organism evidence="4 5">
    <name type="scientific">Prorocentrum cordatum</name>
    <dbReference type="NCBI Taxonomy" id="2364126"/>
    <lineage>
        <taxon>Eukaryota</taxon>
        <taxon>Sar</taxon>
        <taxon>Alveolata</taxon>
        <taxon>Dinophyceae</taxon>
        <taxon>Prorocentrales</taxon>
        <taxon>Prorocentraceae</taxon>
        <taxon>Prorocentrum</taxon>
    </lineage>
</organism>
<feature type="compositionally biased region" description="Basic and acidic residues" evidence="2">
    <location>
        <begin position="2871"/>
        <end position="2882"/>
    </location>
</feature>
<feature type="compositionally biased region" description="Pro residues" evidence="2">
    <location>
        <begin position="3711"/>
        <end position="3721"/>
    </location>
</feature>
<dbReference type="SUPFAM" id="SSF50249">
    <property type="entry name" value="Nucleic acid-binding proteins"/>
    <property type="match status" value="3"/>
</dbReference>
<protein>
    <recommendedName>
        <fullName evidence="3">CSD domain-containing protein</fullName>
    </recommendedName>
</protein>
<dbReference type="Gene3D" id="3.60.10.10">
    <property type="entry name" value="Endonuclease/exonuclease/phosphatase"/>
    <property type="match status" value="1"/>
</dbReference>
<feature type="compositionally biased region" description="Gly residues" evidence="2">
    <location>
        <begin position="1423"/>
        <end position="1434"/>
    </location>
</feature>
<reference evidence="4" key="1">
    <citation type="submission" date="2023-10" db="EMBL/GenBank/DDBJ databases">
        <authorList>
            <person name="Chen Y."/>
            <person name="Shah S."/>
            <person name="Dougan E. K."/>
            <person name="Thang M."/>
            <person name="Chan C."/>
        </authorList>
    </citation>
    <scope>NUCLEOTIDE SEQUENCE [LARGE SCALE GENOMIC DNA]</scope>
</reference>
<feature type="domain" description="CSD" evidence="3">
    <location>
        <begin position="3838"/>
        <end position="3902"/>
    </location>
</feature>
<name>A0ABN9SHE8_9DINO</name>
<gene>
    <name evidence="4" type="ORF">PCOR1329_LOCUS29550</name>
</gene>
<dbReference type="Proteomes" id="UP001189429">
    <property type="component" value="Unassembled WGS sequence"/>
</dbReference>
<evidence type="ECO:0000256" key="1">
    <source>
        <dbReference type="SAM" id="Coils"/>
    </source>
</evidence>
<dbReference type="PROSITE" id="PS51857">
    <property type="entry name" value="CSD_2"/>
    <property type="match status" value="1"/>
</dbReference>
<dbReference type="InterPro" id="IPR036691">
    <property type="entry name" value="Endo/exonu/phosph_ase_sf"/>
</dbReference>
<feature type="compositionally biased region" description="Polar residues" evidence="2">
    <location>
        <begin position="3696"/>
        <end position="3710"/>
    </location>
</feature>
<dbReference type="InterPro" id="IPR002059">
    <property type="entry name" value="CSP_DNA-bd"/>
</dbReference>
<feature type="compositionally biased region" description="Basic and acidic residues" evidence="2">
    <location>
        <begin position="200"/>
        <end position="217"/>
    </location>
</feature>
<dbReference type="InterPro" id="IPR011010">
    <property type="entry name" value="DNA_brk_join_enz"/>
</dbReference>
<feature type="region of interest" description="Disordered" evidence="2">
    <location>
        <begin position="1416"/>
        <end position="1468"/>
    </location>
</feature>
<feature type="region of interest" description="Disordered" evidence="2">
    <location>
        <begin position="2240"/>
        <end position="2279"/>
    </location>
</feature>
<dbReference type="PANTHER" id="PTHR48125">
    <property type="entry name" value="LP07818P1"/>
    <property type="match status" value="1"/>
</dbReference>
<dbReference type="SUPFAM" id="SSF56219">
    <property type="entry name" value="DNase I-like"/>
    <property type="match status" value="1"/>
</dbReference>
<dbReference type="PANTHER" id="PTHR48125:SF10">
    <property type="entry name" value="OS12G0136300 PROTEIN"/>
    <property type="match status" value="1"/>
</dbReference>
<keyword evidence="1" id="KW-0175">Coiled coil</keyword>
<feature type="compositionally biased region" description="Low complexity" evidence="2">
    <location>
        <begin position="2820"/>
        <end position="2839"/>
    </location>
</feature>
<dbReference type="SUPFAM" id="SSF56672">
    <property type="entry name" value="DNA/RNA polymerases"/>
    <property type="match status" value="1"/>
</dbReference>
<feature type="non-terminal residue" evidence="4">
    <location>
        <position position="3951"/>
    </location>
</feature>
<dbReference type="InterPro" id="IPR012340">
    <property type="entry name" value="NA-bd_OB-fold"/>
</dbReference>
<feature type="region of interest" description="Disordered" evidence="2">
    <location>
        <begin position="911"/>
        <end position="931"/>
    </location>
</feature>
<evidence type="ECO:0000313" key="5">
    <source>
        <dbReference type="Proteomes" id="UP001189429"/>
    </source>
</evidence>
<comment type="caution">
    <text evidence="4">The sequence shown here is derived from an EMBL/GenBank/DDBJ whole genome shotgun (WGS) entry which is preliminary data.</text>
</comment>